<dbReference type="Gene3D" id="1.10.260.40">
    <property type="entry name" value="lambda repressor-like DNA-binding domains"/>
    <property type="match status" value="1"/>
</dbReference>
<evidence type="ECO:0000313" key="2">
    <source>
        <dbReference type="EMBL" id="GIF22104.1"/>
    </source>
</evidence>
<dbReference type="EMBL" id="BOMY01000033">
    <property type="protein sequence ID" value="GIF22104.1"/>
    <property type="molecule type" value="Genomic_DNA"/>
</dbReference>
<dbReference type="Proteomes" id="UP000623608">
    <property type="component" value="Unassembled WGS sequence"/>
</dbReference>
<reference evidence="2" key="1">
    <citation type="submission" date="2021-01" db="EMBL/GenBank/DDBJ databases">
        <title>Whole genome shotgun sequence of Actinoplanes tereljensis NBRC 105297.</title>
        <authorList>
            <person name="Komaki H."/>
            <person name="Tamura T."/>
        </authorList>
    </citation>
    <scope>NUCLEOTIDE SEQUENCE</scope>
    <source>
        <strain evidence="2">NBRC 105297</strain>
    </source>
</reference>
<dbReference type="SMART" id="SM00530">
    <property type="entry name" value="HTH_XRE"/>
    <property type="match status" value="1"/>
</dbReference>
<proteinExistence type="predicted"/>
<protein>
    <submittedName>
        <fullName evidence="2">Transcriptional regulator</fullName>
    </submittedName>
</protein>
<name>A0A919NNH3_9ACTN</name>
<dbReference type="Pfam" id="PF17765">
    <property type="entry name" value="MLTR_LBD"/>
    <property type="match status" value="1"/>
</dbReference>
<dbReference type="InterPro" id="IPR001387">
    <property type="entry name" value="Cro/C1-type_HTH"/>
</dbReference>
<feature type="domain" description="HTH cro/C1-type" evidence="1">
    <location>
        <begin position="14"/>
        <end position="68"/>
    </location>
</feature>
<dbReference type="PANTHER" id="PTHR35010:SF2">
    <property type="entry name" value="BLL4672 PROTEIN"/>
    <property type="match status" value="1"/>
</dbReference>
<dbReference type="SUPFAM" id="SSF47413">
    <property type="entry name" value="lambda repressor-like DNA-binding domains"/>
    <property type="match status" value="1"/>
</dbReference>
<dbReference type="PROSITE" id="PS50943">
    <property type="entry name" value="HTH_CROC1"/>
    <property type="match status" value="1"/>
</dbReference>
<dbReference type="InterPro" id="IPR010982">
    <property type="entry name" value="Lambda_DNA-bd_dom_sf"/>
</dbReference>
<organism evidence="2 3">
    <name type="scientific">Paractinoplanes tereljensis</name>
    <dbReference type="NCBI Taxonomy" id="571912"/>
    <lineage>
        <taxon>Bacteria</taxon>
        <taxon>Bacillati</taxon>
        <taxon>Actinomycetota</taxon>
        <taxon>Actinomycetes</taxon>
        <taxon>Micromonosporales</taxon>
        <taxon>Micromonosporaceae</taxon>
        <taxon>Paractinoplanes</taxon>
    </lineage>
</organism>
<dbReference type="Gene3D" id="3.30.450.180">
    <property type="match status" value="1"/>
</dbReference>
<dbReference type="InterPro" id="IPR041413">
    <property type="entry name" value="MLTR_LBD"/>
</dbReference>
<evidence type="ECO:0000313" key="3">
    <source>
        <dbReference type="Proteomes" id="UP000623608"/>
    </source>
</evidence>
<dbReference type="CDD" id="cd00093">
    <property type="entry name" value="HTH_XRE"/>
    <property type="match status" value="1"/>
</dbReference>
<keyword evidence="3" id="KW-1185">Reference proteome</keyword>
<evidence type="ECO:0000259" key="1">
    <source>
        <dbReference type="PROSITE" id="PS50943"/>
    </source>
</evidence>
<dbReference type="PANTHER" id="PTHR35010">
    <property type="entry name" value="BLL4672 PROTEIN-RELATED"/>
    <property type="match status" value="1"/>
</dbReference>
<dbReference type="AlphaFoldDB" id="A0A919NNH3"/>
<sequence>MRPEEAGVRVTGVRRVAGLRREEVAMLAGISGDYYLRLEQGRDRNPSLPVLESVARVLQLDEAATDYLIGLAAPKPRRARRPRRESVPTGIRQLLDVIGLPAFVEGRYFDVLAANTLATALSPNVQPGRNRMLAVFLDPQERALYPDWDADTAVLVAGFRESVGTDTDDPRFVQLVGELSLASEQFRQLWARHDVQHRVGRPTRLDHPQVGELTLRREKLAVGGTAGQTLVVYHAEPGTSSAEKLTLLAAAAPLKRVSAEPMNTA</sequence>
<dbReference type="Pfam" id="PF13560">
    <property type="entry name" value="HTH_31"/>
    <property type="match status" value="1"/>
</dbReference>
<comment type="caution">
    <text evidence="2">The sequence shown here is derived from an EMBL/GenBank/DDBJ whole genome shotgun (WGS) entry which is preliminary data.</text>
</comment>
<accession>A0A919NNH3</accession>
<dbReference type="GO" id="GO:0003677">
    <property type="term" value="F:DNA binding"/>
    <property type="evidence" value="ECO:0007669"/>
    <property type="project" value="InterPro"/>
</dbReference>
<gene>
    <name evidence="2" type="ORF">Ate02nite_48340</name>
</gene>